<feature type="transmembrane region" description="Helical" evidence="11">
    <location>
        <begin position="389"/>
        <end position="415"/>
    </location>
</feature>
<evidence type="ECO:0000256" key="2">
    <source>
        <dbReference type="ARBA" id="ARBA00022448"/>
    </source>
</evidence>
<dbReference type="RefSeq" id="WP_344412957.1">
    <property type="nucleotide sequence ID" value="NZ_BAAAQK010000003.1"/>
</dbReference>
<comment type="subcellular location">
    <subcellularLocation>
        <location evidence="1">Membrane</location>
        <topology evidence="1">Multi-pass membrane protein</topology>
    </subcellularLocation>
</comment>
<keyword evidence="8" id="KW-0868">Chloride</keyword>
<dbReference type="EMBL" id="BAAAQK010000003">
    <property type="protein sequence ID" value="GAA1834468.1"/>
    <property type="molecule type" value="Genomic_DNA"/>
</dbReference>
<dbReference type="InterPro" id="IPR001807">
    <property type="entry name" value="ClC"/>
</dbReference>
<dbReference type="InterPro" id="IPR014743">
    <property type="entry name" value="Cl-channel_core"/>
</dbReference>
<name>A0ABN2MQD2_9PSEU</name>
<keyword evidence="13" id="KW-1185">Reference proteome</keyword>
<feature type="transmembrane region" description="Helical" evidence="11">
    <location>
        <begin position="45"/>
        <end position="73"/>
    </location>
</feature>
<feature type="compositionally biased region" description="Basic and acidic residues" evidence="10">
    <location>
        <begin position="1"/>
        <end position="12"/>
    </location>
</feature>
<sequence length="459" mass="47185">MRDRRPSERLREPQPLVRRRISSGRGAMDQPNVTGDGDVPLTARFWAMVVLTGIGAGLFGVLLMLLLFAVADIAFGRDAGRGNFQAAVEAASPLGRTVPLLVAGVIAGVGWFLLRRHVPGRSDVDDSVWTGDGTLGFRRSAGTSVLSEIVVGLGASLGREAAPKLMGGVCGSLLAQWSGLSVSQRRLLVACGAGAGLACVYNVPLGGALFTAEVLVGAVRLPVILPALVCSATATATAWIVLPTGPVYLDLPDFPFHPAELVWAVPAGVVIGLVAVAFVRMVAWVSFHQPRGRWALVAPLGAFAVLAAVGLAFPQLFGNGKDLAEQAFTGVGALWLFAALFVLKPLLTVLCLGSGASGGLFTPTIATGAALGACLGGGWSLLWPGAPTGAYALIGAAAMIGAGMQAPLAGLALVLELTHTGFDLLVPMIVATAIATAVTRWIDGYSIYSARLSRRPASG</sequence>
<dbReference type="InterPro" id="IPR050368">
    <property type="entry name" value="ClC-type_chloride_channel"/>
</dbReference>
<gene>
    <name evidence="12" type="ORF">GCM10009836_10880</name>
</gene>
<dbReference type="PANTHER" id="PTHR43427:SF6">
    <property type="entry name" value="CHLORIDE CHANNEL PROTEIN CLC-E"/>
    <property type="match status" value="1"/>
</dbReference>
<evidence type="ECO:0000256" key="10">
    <source>
        <dbReference type="SAM" id="MobiDB-lite"/>
    </source>
</evidence>
<dbReference type="Gene3D" id="1.10.3080.10">
    <property type="entry name" value="Clc chloride channel"/>
    <property type="match status" value="1"/>
</dbReference>
<dbReference type="SUPFAM" id="SSF81340">
    <property type="entry name" value="Clc chloride channel"/>
    <property type="match status" value="1"/>
</dbReference>
<evidence type="ECO:0000256" key="7">
    <source>
        <dbReference type="ARBA" id="ARBA00023173"/>
    </source>
</evidence>
<protein>
    <submittedName>
        <fullName evidence="12">Chloride channel protein</fullName>
    </submittedName>
</protein>
<dbReference type="PRINTS" id="PR00762">
    <property type="entry name" value="CLCHANNEL"/>
</dbReference>
<keyword evidence="6 11" id="KW-0472">Membrane</keyword>
<feature type="transmembrane region" description="Helical" evidence="11">
    <location>
        <begin position="422"/>
        <end position="442"/>
    </location>
</feature>
<organism evidence="12 13">
    <name type="scientific">Pseudonocardia ailaonensis</name>
    <dbReference type="NCBI Taxonomy" id="367279"/>
    <lineage>
        <taxon>Bacteria</taxon>
        <taxon>Bacillati</taxon>
        <taxon>Actinomycetota</taxon>
        <taxon>Actinomycetes</taxon>
        <taxon>Pseudonocardiales</taxon>
        <taxon>Pseudonocardiaceae</taxon>
        <taxon>Pseudonocardia</taxon>
    </lineage>
</organism>
<dbReference type="Proteomes" id="UP001500449">
    <property type="component" value="Unassembled WGS sequence"/>
</dbReference>
<evidence type="ECO:0000256" key="5">
    <source>
        <dbReference type="ARBA" id="ARBA00023065"/>
    </source>
</evidence>
<feature type="transmembrane region" description="Helical" evidence="11">
    <location>
        <begin position="360"/>
        <end position="383"/>
    </location>
</feature>
<proteinExistence type="predicted"/>
<evidence type="ECO:0000256" key="4">
    <source>
        <dbReference type="ARBA" id="ARBA00022989"/>
    </source>
</evidence>
<feature type="region of interest" description="Disordered" evidence="10">
    <location>
        <begin position="1"/>
        <end position="33"/>
    </location>
</feature>
<keyword evidence="3 11" id="KW-0812">Transmembrane</keyword>
<reference evidence="12 13" key="1">
    <citation type="journal article" date="2019" name="Int. J. Syst. Evol. Microbiol.">
        <title>The Global Catalogue of Microorganisms (GCM) 10K type strain sequencing project: providing services to taxonomists for standard genome sequencing and annotation.</title>
        <authorList>
            <consortium name="The Broad Institute Genomics Platform"/>
            <consortium name="The Broad Institute Genome Sequencing Center for Infectious Disease"/>
            <person name="Wu L."/>
            <person name="Ma J."/>
        </authorList>
    </citation>
    <scope>NUCLEOTIDE SEQUENCE [LARGE SCALE GENOMIC DNA]</scope>
    <source>
        <strain evidence="12 13">JCM 16009</strain>
    </source>
</reference>
<keyword evidence="5" id="KW-0406">Ion transport</keyword>
<comment type="caution">
    <text evidence="12">The sequence shown here is derived from an EMBL/GenBank/DDBJ whole genome shotgun (WGS) entry which is preliminary data.</text>
</comment>
<feature type="transmembrane region" description="Helical" evidence="11">
    <location>
        <begin position="262"/>
        <end position="282"/>
    </location>
</feature>
<keyword evidence="4 11" id="KW-1133">Transmembrane helix</keyword>
<keyword evidence="7" id="KW-0869">Chloride channel</keyword>
<feature type="transmembrane region" description="Helical" evidence="11">
    <location>
        <begin position="94"/>
        <end position="114"/>
    </location>
</feature>
<evidence type="ECO:0000256" key="1">
    <source>
        <dbReference type="ARBA" id="ARBA00004141"/>
    </source>
</evidence>
<evidence type="ECO:0000256" key="9">
    <source>
        <dbReference type="ARBA" id="ARBA00023303"/>
    </source>
</evidence>
<evidence type="ECO:0000256" key="11">
    <source>
        <dbReference type="SAM" id="Phobius"/>
    </source>
</evidence>
<feature type="transmembrane region" description="Helical" evidence="11">
    <location>
        <begin position="333"/>
        <end position="353"/>
    </location>
</feature>
<keyword evidence="9" id="KW-0407">Ion channel</keyword>
<evidence type="ECO:0000256" key="6">
    <source>
        <dbReference type="ARBA" id="ARBA00023136"/>
    </source>
</evidence>
<evidence type="ECO:0000313" key="13">
    <source>
        <dbReference type="Proteomes" id="UP001500449"/>
    </source>
</evidence>
<dbReference type="PANTHER" id="PTHR43427">
    <property type="entry name" value="CHLORIDE CHANNEL PROTEIN CLC-E"/>
    <property type="match status" value="1"/>
</dbReference>
<evidence type="ECO:0000256" key="8">
    <source>
        <dbReference type="ARBA" id="ARBA00023214"/>
    </source>
</evidence>
<feature type="transmembrane region" description="Helical" evidence="11">
    <location>
        <begin position="294"/>
        <end position="313"/>
    </location>
</feature>
<evidence type="ECO:0000313" key="12">
    <source>
        <dbReference type="EMBL" id="GAA1834468.1"/>
    </source>
</evidence>
<keyword evidence="2" id="KW-0813">Transport</keyword>
<accession>A0ABN2MQD2</accession>
<feature type="transmembrane region" description="Helical" evidence="11">
    <location>
        <begin position="223"/>
        <end position="242"/>
    </location>
</feature>
<evidence type="ECO:0000256" key="3">
    <source>
        <dbReference type="ARBA" id="ARBA00022692"/>
    </source>
</evidence>
<dbReference type="Pfam" id="PF00654">
    <property type="entry name" value="Voltage_CLC"/>
    <property type="match status" value="1"/>
</dbReference>